<proteinExistence type="inferred from homology"/>
<dbReference type="Gene3D" id="3.30.70.20">
    <property type="match status" value="1"/>
</dbReference>
<feature type="binding site" evidence="9">
    <location>
        <position position="317"/>
    </location>
    <ligand>
        <name>[4Fe-4S] cluster</name>
        <dbReference type="ChEBI" id="CHEBI:49883"/>
        <label>2</label>
    </ligand>
</feature>
<dbReference type="PROSITE" id="PS00198">
    <property type="entry name" value="4FE4S_FER_1"/>
    <property type="match status" value="1"/>
</dbReference>
<evidence type="ECO:0000256" key="3">
    <source>
        <dbReference type="ARBA" id="ARBA00022694"/>
    </source>
</evidence>
<evidence type="ECO:0000256" key="5">
    <source>
        <dbReference type="ARBA" id="ARBA00022785"/>
    </source>
</evidence>
<evidence type="ECO:0000256" key="6">
    <source>
        <dbReference type="ARBA" id="ARBA00023002"/>
    </source>
</evidence>
<comment type="cofactor">
    <cofactor evidence="9">
        <name>[4Fe-4S] cluster</name>
        <dbReference type="ChEBI" id="CHEBI:49883"/>
    </cofactor>
    <text evidence="9">Binds 2 [4Fe-4S] clusters per monomer.</text>
</comment>
<dbReference type="GO" id="GO:0005737">
    <property type="term" value="C:cytoplasm"/>
    <property type="evidence" value="ECO:0007669"/>
    <property type="project" value="UniProtKB-SubCell"/>
</dbReference>
<dbReference type="InterPro" id="IPR013542">
    <property type="entry name" value="QueG_DUF1730"/>
</dbReference>
<feature type="binding site" evidence="9">
    <location>
        <position position="321"/>
    </location>
    <ligand>
        <name>[4Fe-4S] cluster</name>
        <dbReference type="ChEBI" id="CHEBI:49883"/>
        <label>1</label>
    </ligand>
</feature>
<feature type="active site" description="Proton donor" evidence="9">
    <location>
        <position position="207"/>
    </location>
</feature>
<feature type="binding site" evidence="9">
    <location>
        <position position="242"/>
    </location>
    <ligand>
        <name>cob(II)alamin</name>
        <dbReference type="ChEBI" id="CHEBI:16304"/>
    </ligand>
</feature>
<feature type="domain" description="4Fe-4S ferredoxin-type" evidence="10">
    <location>
        <begin position="252"/>
        <end position="281"/>
    </location>
</feature>
<organism evidence="11">
    <name type="scientific">Curvibacter symbiont subsp. Hydra magnipapillata</name>
    <dbReference type="NCBI Taxonomy" id="667019"/>
    <lineage>
        <taxon>Bacteria</taxon>
        <taxon>Pseudomonadati</taxon>
        <taxon>Pseudomonadota</taxon>
        <taxon>Betaproteobacteria</taxon>
        <taxon>Burkholderiales</taxon>
        <taxon>Comamonadaceae</taxon>
        <taxon>Curvibacter</taxon>
    </lineage>
</organism>
<comment type="pathway">
    <text evidence="9">tRNA modification; tRNA-queuosine biosynthesis.</text>
</comment>
<keyword evidence="5 9" id="KW-0671">Queuosine biosynthesis</keyword>
<dbReference type="InterPro" id="IPR017900">
    <property type="entry name" value="4Fe4S_Fe_S_CS"/>
</dbReference>
<dbReference type="EMBL" id="FN543108">
    <property type="protein sequence ID" value="CBA33300.1"/>
    <property type="molecule type" value="Genomic_DNA"/>
</dbReference>
<keyword evidence="9" id="KW-0846">Cobalamin</keyword>
<dbReference type="NCBIfam" id="TIGR00276">
    <property type="entry name" value="tRNA epoxyqueuosine(34) reductase QueG"/>
    <property type="match status" value="1"/>
</dbReference>
<comment type="function">
    <text evidence="9">Catalyzes the conversion of epoxyqueuosine (oQ) to queuosine (Q), which is a hypermodified base found in the wobble positions of tRNA(Asp), tRNA(Asn), tRNA(His) and tRNA(Tyr).</text>
</comment>
<accession>C9YGD6</accession>
<name>C9YGD6_CURXX</name>
<feature type="binding site" evidence="9">
    <location>
        <position position="124"/>
    </location>
    <ligand>
        <name>cob(II)alamin</name>
        <dbReference type="ChEBI" id="CHEBI:16304"/>
    </ligand>
</feature>
<feature type="binding site" evidence="9">
    <location>
        <position position="289"/>
    </location>
    <ligand>
        <name>cob(II)alamin</name>
        <dbReference type="ChEBI" id="CHEBI:16304"/>
    </ligand>
</feature>
<dbReference type="SUPFAM" id="SSF54862">
    <property type="entry name" value="4Fe-4S ferredoxins"/>
    <property type="match status" value="1"/>
</dbReference>
<keyword evidence="7 9" id="KW-0408">Iron</keyword>
<keyword evidence="6 9" id="KW-0560">Oxidoreductase</keyword>
<evidence type="ECO:0000256" key="1">
    <source>
        <dbReference type="ARBA" id="ARBA00022485"/>
    </source>
</evidence>
<dbReference type="Pfam" id="PF08331">
    <property type="entry name" value="QueG_DUF1730"/>
    <property type="match status" value="1"/>
</dbReference>
<evidence type="ECO:0000259" key="10">
    <source>
        <dbReference type="PROSITE" id="PS51379"/>
    </source>
</evidence>
<keyword evidence="1 9" id="KW-0004">4Fe-4S</keyword>
<comment type="subunit">
    <text evidence="9">Monomer.</text>
</comment>
<dbReference type="InterPro" id="IPR004453">
    <property type="entry name" value="QueG"/>
</dbReference>
<comment type="subcellular location">
    <subcellularLocation>
        <location evidence="9">Cytoplasm</location>
    </subcellularLocation>
</comment>
<comment type="similarity">
    <text evidence="9">Belongs to the QueG family.</text>
</comment>
<feature type="binding site" evidence="9">
    <location>
        <position position="264"/>
    </location>
    <ligand>
        <name>[4Fe-4S] cluster</name>
        <dbReference type="ChEBI" id="CHEBI:49883"/>
        <label>1</label>
    </ligand>
</feature>
<feature type="binding site" evidence="9">
    <location>
        <position position="231"/>
    </location>
    <ligand>
        <name>cob(II)alamin</name>
        <dbReference type="ChEBI" id="CHEBI:16304"/>
    </ligand>
</feature>
<dbReference type="HAMAP" id="MF_00916">
    <property type="entry name" value="QueG"/>
    <property type="match status" value="1"/>
</dbReference>
<sequence>MAHQRSFAGPQIAMQRDEGMGQFGLCRPVRSESGGGGFICPHQHRGGGSAFYNGVVTINSTQIKAQFDGDHVVALMQGWARELGFSQIGVAGVDLSSAEAGLLAWLSHGFHGEMGYMAHHGLKRARPAELVPGTVSVITTRMDYLPMGTNDGWADVELARLQRPQEGIVSLYARGRDYHKVLRNRLQKLADQLSAHMGPLGYRVFTDSAPVLEAELAARSGQGWRGKHTLLLNREAGSMFFLGEIYVDVALPATAPTEAHCGSCNACITACPTQAIIAPHRLDARRCISYLTIEHDGPIPLELRPLIGNRIYGCDDCQLVCPWNKFARRSSLPDFDAREGLAGEALATLLDWTEDTFLKRTEGSPIRRIGHVRWLRNVAVAMGNALRSERLGDIERLTLVRSLQRRIHHPDPLVQEHVQWAMQAFQPVSPD</sequence>
<evidence type="ECO:0000256" key="8">
    <source>
        <dbReference type="ARBA" id="ARBA00023014"/>
    </source>
</evidence>
<dbReference type="GO" id="GO:0046872">
    <property type="term" value="F:metal ion binding"/>
    <property type="evidence" value="ECO:0007669"/>
    <property type="project" value="UniProtKB-KW"/>
</dbReference>
<evidence type="ECO:0000256" key="2">
    <source>
        <dbReference type="ARBA" id="ARBA00022490"/>
    </source>
</evidence>
<feature type="binding site" evidence="9">
    <location>
        <position position="271"/>
    </location>
    <ligand>
        <name>[4Fe-4S] cluster</name>
        <dbReference type="ChEBI" id="CHEBI:49883"/>
        <label>2</label>
    </ligand>
</feature>
<dbReference type="PANTHER" id="PTHR30002">
    <property type="entry name" value="EPOXYQUEUOSINE REDUCTASE"/>
    <property type="match status" value="1"/>
</dbReference>
<protein>
    <recommendedName>
        <fullName evidence="9">Epoxyqueuosine reductase</fullName>
        <ecNumber evidence="9">1.17.99.6</ecNumber>
    </recommendedName>
    <alternativeName>
        <fullName evidence="9">Queuosine biosynthesis protein QueG</fullName>
    </alternativeName>
</protein>
<reference evidence="11" key="1">
    <citation type="journal article" date="2010" name="Nature">
        <title>The Dynamic genome of Hydra.</title>
        <authorList>
            <person name="Chapman J.A."/>
            <person name="Kirkness E.F."/>
            <person name="Simakov O."/>
            <person name="Hampson S.E."/>
            <person name="Mitros T."/>
            <person name="Weinmaier T."/>
            <person name="Rattei T."/>
            <person name="Balasubramanian P.G."/>
            <person name="Borman J."/>
            <person name="Busam D."/>
            <person name="Disbennett K."/>
            <person name="Pfannkoch C."/>
            <person name="Sumin N."/>
            <person name="Sutton G."/>
            <person name="Viswanathan L."/>
            <person name="Walenz B."/>
            <person name="Goodstein D.M."/>
            <person name="Hellsten U."/>
            <person name="Kawashima T."/>
            <person name="Prochnik S.E."/>
            <person name="Putnam N.H."/>
            <person name="Shu S."/>
            <person name="Blumberg B."/>
            <person name="Dana C.E."/>
            <person name="Gee L."/>
            <person name="Kibler D.F."/>
            <person name="Law L."/>
            <person name="Lindgens D."/>
            <person name="Martinez D.E."/>
            <person name="Peng J."/>
            <person name="Wigge P.A."/>
            <person name="Bertulat B."/>
            <person name="Guder C."/>
            <person name="Nakamura Y."/>
            <person name="Ozbek S."/>
            <person name="Watanabe H."/>
            <person name="Khalturin K."/>
            <person name="Hemmrich G."/>
            <person name="Franke A."/>
            <person name="Augustin R."/>
            <person name="Fraune S."/>
            <person name="Hayakawa E."/>
            <person name="Hayakawa S."/>
            <person name="Hirose M."/>
            <person name="Hwang J."/>
            <person name="Ikeo K."/>
            <person name="Nishimiya-Fujisawa C."/>
            <person name="Ogura A."/>
            <person name="Takahashi T."/>
            <person name="Steinmetz P.R."/>
            <person name="Zhang X."/>
            <person name="Aufschnaiter R."/>
            <person name="Eder M.K."/>
            <person name="Gorny A.K."/>
            <person name="Salvenmoser W."/>
            <person name="Heimberg A.M."/>
            <person name="Wheeler B.M."/>
            <person name="Peterson K.J."/>
            <person name="Boettger A."/>
            <person name="Tischler P."/>
            <person name="Wolf A."/>
            <person name="Gojobori T."/>
            <person name="Remington K.A."/>
            <person name="Strausberg R.L."/>
            <person name="Venter J."/>
            <person name="Technau U."/>
            <person name="Hobmayer B."/>
            <person name="Bosch T.C."/>
            <person name="Holstein T.W."/>
            <person name="Fujisawa T."/>
            <person name="Bode H.R."/>
            <person name="David C.N."/>
            <person name="Rokhsar D.S."/>
            <person name="Steele R.E."/>
        </authorList>
    </citation>
    <scope>NUCLEOTIDE SEQUENCE</scope>
</reference>
<keyword evidence="9" id="KW-0170">Cobalt</keyword>
<evidence type="ECO:0000313" key="11">
    <source>
        <dbReference type="EMBL" id="CBA33300.1"/>
    </source>
</evidence>
<comment type="caution">
    <text evidence="9">Lacks conserved residue(s) required for the propagation of feature annotation.</text>
</comment>
<keyword evidence="2 9" id="KW-0963">Cytoplasm</keyword>
<dbReference type="GO" id="GO:0008616">
    <property type="term" value="P:tRNA queuosine(34) biosynthetic process"/>
    <property type="evidence" value="ECO:0007669"/>
    <property type="project" value="UniProtKB-UniRule"/>
</dbReference>
<dbReference type="PROSITE" id="PS51379">
    <property type="entry name" value="4FE4S_FER_2"/>
    <property type="match status" value="1"/>
</dbReference>
<dbReference type="Pfam" id="PF13484">
    <property type="entry name" value="Fer4_16"/>
    <property type="match status" value="1"/>
</dbReference>
<feature type="binding site" evidence="9">
    <location>
        <position position="261"/>
    </location>
    <ligand>
        <name>[4Fe-4S] cluster</name>
        <dbReference type="ChEBI" id="CHEBI:49883"/>
        <label>1</label>
    </ligand>
</feature>
<feature type="binding site" evidence="9">
    <location>
        <begin position="314"/>
        <end position="315"/>
    </location>
    <ligand>
        <name>cob(II)alamin</name>
        <dbReference type="ChEBI" id="CHEBI:16304"/>
    </ligand>
</feature>
<feature type="binding site" evidence="9">
    <location>
        <position position="207"/>
    </location>
    <ligand>
        <name>cob(II)alamin</name>
        <dbReference type="ChEBI" id="CHEBI:16304"/>
    </ligand>
</feature>
<dbReference type="GO" id="GO:0031419">
    <property type="term" value="F:cobalamin binding"/>
    <property type="evidence" value="ECO:0007669"/>
    <property type="project" value="UniProtKB-KW"/>
</dbReference>
<dbReference type="PANTHER" id="PTHR30002:SF4">
    <property type="entry name" value="EPOXYQUEUOSINE REDUCTASE"/>
    <property type="match status" value="1"/>
</dbReference>
<feature type="binding site" evidence="9">
    <location>
        <position position="287"/>
    </location>
    <ligand>
        <name>[4Fe-4S] cluster</name>
        <dbReference type="ChEBI" id="CHEBI:49883"/>
        <label>2</label>
    </ligand>
</feature>
<gene>
    <name evidence="11" type="primary">yjeS</name>
    <name evidence="9" type="synonym">queG</name>
    <name evidence="11" type="ORF">Csp_B18360</name>
</gene>
<evidence type="ECO:0000256" key="9">
    <source>
        <dbReference type="HAMAP-Rule" id="MF_00916"/>
    </source>
</evidence>
<dbReference type="FunFam" id="3.30.70.20:FF:000017">
    <property type="entry name" value="Epoxyqueuosine reductase"/>
    <property type="match status" value="1"/>
</dbReference>
<dbReference type="AlphaFoldDB" id="C9YGD6"/>
<comment type="catalytic activity">
    <reaction evidence="9">
        <text>epoxyqueuosine(34) in tRNA + AH2 = queuosine(34) in tRNA + A + H2O</text>
        <dbReference type="Rhea" id="RHEA:32159"/>
        <dbReference type="Rhea" id="RHEA-COMP:18571"/>
        <dbReference type="Rhea" id="RHEA-COMP:18582"/>
        <dbReference type="ChEBI" id="CHEBI:13193"/>
        <dbReference type="ChEBI" id="CHEBI:15377"/>
        <dbReference type="ChEBI" id="CHEBI:17499"/>
        <dbReference type="ChEBI" id="CHEBI:194431"/>
        <dbReference type="ChEBI" id="CHEBI:194443"/>
        <dbReference type="EC" id="1.17.99.6"/>
    </reaction>
</comment>
<dbReference type="UniPathway" id="UPA00392"/>
<evidence type="ECO:0000256" key="4">
    <source>
        <dbReference type="ARBA" id="ARBA00022723"/>
    </source>
</evidence>
<dbReference type="EC" id="1.17.99.6" evidence="9"/>
<comment type="cofactor">
    <cofactor evidence="9">
        <name>cob(II)alamin</name>
        <dbReference type="ChEBI" id="CHEBI:16304"/>
    </cofactor>
</comment>
<feature type="binding site" evidence="9">
    <location>
        <position position="314"/>
    </location>
    <ligand>
        <name>[4Fe-4S] cluster</name>
        <dbReference type="ChEBI" id="CHEBI:49883"/>
        <label>2</label>
    </ligand>
</feature>
<feature type="binding site" evidence="9">
    <location>
        <position position="267"/>
    </location>
    <ligand>
        <name>[4Fe-4S] cluster</name>
        <dbReference type="ChEBI" id="CHEBI:49883"/>
        <label>1</label>
    </ligand>
</feature>
<evidence type="ECO:0000256" key="7">
    <source>
        <dbReference type="ARBA" id="ARBA00023004"/>
    </source>
</evidence>
<keyword evidence="4 9" id="KW-0479">Metal-binding</keyword>
<dbReference type="GO" id="GO:0052693">
    <property type="term" value="F:epoxyqueuosine reductase activity"/>
    <property type="evidence" value="ECO:0007669"/>
    <property type="project" value="UniProtKB-UniRule"/>
</dbReference>
<dbReference type="GO" id="GO:0051539">
    <property type="term" value="F:4 iron, 4 sulfur cluster binding"/>
    <property type="evidence" value="ECO:0007669"/>
    <property type="project" value="UniProtKB-KW"/>
</dbReference>
<keyword evidence="3 9" id="KW-0819">tRNA processing</keyword>
<dbReference type="InterPro" id="IPR017896">
    <property type="entry name" value="4Fe4S_Fe-S-bd"/>
</dbReference>
<keyword evidence="8 9" id="KW-0411">Iron-sulfur</keyword>